<keyword evidence="5" id="KW-0378">Hydrolase</keyword>
<dbReference type="GO" id="GO:0003993">
    <property type="term" value="F:acid phosphatase activity"/>
    <property type="evidence" value="ECO:0007669"/>
    <property type="project" value="UniProtKB-EC"/>
</dbReference>
<evidence type="ECO:0000256" key="6">
    <source>
        <dbReference type="ARBA" id="ARBA00023157"/>
    </source>
</evidence>
<dbReference type="AlphaFoldDB" id="A0ABD2WJ10"/>
<dbReference type="PANTHER" id="PTHR11567:SF211">
    <property type="entry name" value="PROSTATIC ACID PHOSPHATASE"/>
    <property type="match status" value="1"/>
</dbReference>
<dbReference type="Pfam" id="PF00328">
    <property type="entry name" value="His_Phos_2"/>
    <property type="match status" value="1"/>
</dbReference>
<sequence>MVSLIAISSLILCVGGGIDAFRIKINDQDYELDVVQVLFRHGDRYPTPEEIYPLDPYNLKYYRPKQYGQLTNVGKNRAHKLGKMLRRRYDSHLGEYEHGDVYGYSTDVDRTKMTLQLVLAGLYPPSKVTAWSDSIGWSPIPYQSDRLGKNFLMTNYCERFDRHYDEALNSPELKAHYKKYERVFNYVRNKTDANWNKPLMSMFFLHNHLKAIMSMGLPLPEWSAPVIDSLEELTNITYHAMIHTPSLARMTAGPTIEKMLSNMLGNDEERKIFLYSAHDVNVAHILRAHRITTAPPLADFTSAVLVEKYSNSRKESFVKMLYWTGPSEELITLTIPGCGQFCPLEKYSRLVENVLPDALDRECTVWKDCSDKQTGMTYSLAKKTMNEIKKLRK</sequence>
<evidence type="ECO:0000256" key="5">
    <source>
        <dbReference type="ARBA" id="ARBA00022801"/>
    </source>
</evidence>
<keyword evidence="4 8" id="KW-0732">Signal</keyword>
<dbReference type="EMBL" id="JBJJXI010000100">
    <property type="protein sequence ID" value="KAL3393046.1"/>
    <property type="molecule type" value="Genomic_DNA"/>
</dbReference>
<comment type="catalytic activity">
    <reaction evidence="1">
        <text>a phosphate monoester + H2O = an alcohol + phosphate</text>
        <dbReference type="Rhea" id="RHEA:15017"/>
        <dbReference type="ChEBI" id="CHEBI:15377"/>
        <dbReference type="ChEBI" id="CHEBI:30879"/>
        <dbReference type="ChEBI" id="CHEBI:43474"/>
        <dbReference type="ChEBI" id="CHEBI:67140"/>
        <dbReference type="EC" id="3.1.3.2"/>
    </reaction>
</comment>
<feature type="chain" id="PRO_5044810205" description="acid phosphatase" evidence="8">
    <location>
        <begin position="21"/>
        <end position="393"/>
    </location>
</feature>
<comment type="similarity">
    <text evidence="2">Belongs to the histidine acid phosphatase family.</text>
</comment>
<gene>
    <name evidence="9" type="ORF">TKK_012320</name>
</gene>
<reference evidence="9 10" key="1">
    <citation type="journal article" date="2024" name="bioRxiv">
        <title>A reference genome for Trichogramma kaykai: A tiny desert-dwelling parasitoid wasp with competing sex-ratio distorters.</title>
        <authorList>
            <person name="Culotta J."/>
            <person name="Lindsey A.R."/>
        </authorList>
    </citation>
    <scope>NUCLEOTIDE SEQUENCE [LARGE SCALE GENOMIC DNA]</scope>
    <source>
        <strain evidence="9 10">KSX58</strain>
    </source>
</reference>
<dbReference type="Proteomes" id="UP001627154">
    <property type="component" value="Unassembled WGS sequence"/>
</dbReference>
<evidence type="ECO:0000256" key="2">
    <source>
        <dbReference type="ARBA" id="ARBA00005375"/>
    </source>
</evidence>
<dbReference type="InterPro" id="IPR033379">
    <property type="entry name" value="Acid_Pase_AS"/>
</dbReference>
<dbReference type="PANTHER" id="PTHR11567">
    <property type="entry name" value="ACID PHOSPHATASE-RELATED"/>
    <property type="match status" value="1"/>
</dbReference>
<evidence type="ECO:0000256" key="4">
    <source>
        <dbReference type="ARBA" id="ARBA00022729"/>
    </source>
</evidence>
<dbReference type="SUPFAM" id="SSF53254">
    <property type="entry name" value="Phosphoglycerate mutase-like"/>
    <property type="match status" value="1"/>
</dbReference>
<feature type="signal peptide" evidence="8">
    <location>
        <begin position="1"/>
        <end position="20"/>
    </location>
</feature>
<dbReference type="InterPro" id="IPR050645">
    <property type="entry name" value="Histidine_acid_phosphatase"/>
</dbReference>
<dbReference type="PROSITE" id="PS00616">
    <property type="entry name" value="HIS_ACID_PHOSPHAT_1"/>
    <property type="match status" value="1"/>
</dbReference>
<dbReference type="CDD" id="cd07061">
    <property type="entry name" value="HP_HAP_like"/>
    <property type="match status" value="1"/>
</dbReference>
<evidence type="ECO:0000313" key="10">
    <source>
        <dbReference type="Proteomes" id="UP001627154"/>
    </source>
</evidence>
<dbReference type="EC" id="3.1.3.2" evidence="3"/>
<dbReference type="Gene3D" id="3.40.50.1240">
    <property type="entry name" value="Phosphoglycerate mutase-like"/>
    <property type="match status" value="1"/>
</dbReference>
<evidence type="ECO:0000256" key="3">
    <source>
        <dbReference type="ARBA" id="ARBA00012646"/>
    </source>
</evidence>
<evidence type="ECO:0000256" key="7">
    <source>
        <dbReference type="ARBA" id="ARBA00023180"/>
    </source>
</evidence>
<protein>
    <recommendedName>
        <fullName evidence="3">acid phosphatase</fullName>
        <ecNumber evidence="3">3.1.3.2</ecNumber>
    </recommendedName>
</protein>
<keyword evidence="7" id="KW-0325">Glycoprotein</keyword>
<comment type="caution">
    <text evidence="9">The sequence shown here is derived from an EMBL/GenBank/DDBJ whole genome shotgun (WGS) entry which is preliminary data.</text>
</comment>
<evidence type="ECO:0000256" key="1">
    <source>
        <dbReference type="ARBA" id="ARBA00000032"/>
    </source>
</evidence>
<keyword evidence="6" id="KW-1015">Disulfide bond</keyword>
<name>A0ABD2WJ10_9HYME</name>
<proteinExistence type="inferred from homology"/>
<evidence type="ECO:0000313" key="9">
    <source>
        <dbReference type="EMBL" id="KAL3393046.1"/>
    </source>
</evidence>
<accession>A0ABD2WJ10</accession>
<keyword evidence="10" id="KW-1185">Reference proteome</keyword>
<evidence type="ECO:0000256" key="8">
    <source>
        <dbReference type="SAM" id="SignalP"/>
    </source>
</evidence>
<dbReference type="InterPro" id="IPR000560">
    <property type="entry name" value="His_Pase_clade-2"/>
</dbReference>
<dbReference type="InterPro" id="IPR029033">
    <property type="entry name" value="His_PPase_superfam"/>
</dbReference>
<organism evidence="9 10">
    <name type="scientific">Trichogramma kaykai</name>
    <dbReference type="NCBI Taxonomy" id="54128"/>
    <lineage>
        <taxon>Eukaryota</taxon>
        <taxon>Metazoa</taxon>
        <taxon>Ecdysozoa</taxon>
        <taxon>Arthropoda</taxon>
        <taxon>Hexapoda</taxon>
        <taxon>Insecta</taxon>
        <taxon>Pterygota</taxon>
        <taxon>Neoptera</taxon>
        <taxon>Endopterygota</taxon>
        <taxon>Hymenoptera</taxon>
        <taxon>Apocrita</taxon>
        <taxon>Proctotrupomorpha</taxon>
        <taxon>Chalcidoidea</taxon>
        <taxon>Trichogrammatidae</taxon>
        <taxon>Trichogramma</taxon>
    </lineage>
</organism>